<dbReference type="PANTHER" id="PTHR43255">
    <property type="entry name" value="IRON-SULFUR-BINDING OXIDOREDUCTASE FADF-RELATED-RELATED"/>
    <property type="match status" value="1"/>
</dbReference>
<dbReference type="KEGG" id="fwa:DCMF_14880"/>
<evidence type="ECO:0000256" key="1">
    <source>
        <dbReference type="ARBA" id="ARBA00022485"/>
    </source>
</evidence>
<keyword evidence="3" id="KW-0560">Oxidoreductase</keyword>
<organism evidence="7 8">
    <name type="scientific">Formimonas warabiya</name>
    <dbReference type="NCBI Taxonomy" id="1761012"/>
    <lineage>
        <taxon>Bacteria</taxon>
        <taxon>Bacillati</taxon>
        <taxon>Bacillota</taxon>
        <taxon>Clostridia</taxon>
        <taxon>Eubacteriales</taxon>
        <taxon>Peptococcaceae</taxon>
        <taxon>Candidatus Formimonas</taxon>
    </lineage>
</organism>
<dbReference type="GO" id="GO:0005886">
    <property type="term" value="C:plasma membrane"/>
    <property type="evidence" value="ECO:0007669"/>
    <property type="project" value="TreeGrafter"/>
</dbReference>
<evidence type="ECO:0000256" key="3">
    <source>
        <dbReference type="ARBA" id="ARBA00023002"/>
    </source>
</evidence>
<feature type="domain" description="4Fe-4S ferredoxin-type" evidence="6">
    <location>
        <begin position="62"/>
        <end position="92"/>
    </location>
</feature>
<keyword evidence="5" id="KW-0411">Iron-sulfur</keyword>
<dbReference type="EMBL" id="CP017634">
    <property type="protein sequence ID" value="ATW25884.1"/>
    <property type="molecule type" value="Genomic_DNA"/>
</dbReference>
<dbReference type="InterPro" id="IPR009051">
    <property type="entry name" value="Helical_ferredxn"/>
</dbReference>
<evidence type="ECO:0000256" key="5">
    <source>
        <dbReference type="ARBA" id="ARBA00023014"/>
    </source>
</evidence>
<dbReference type="GO" id="GO:0016491">
    <property type="term" value="F:oxidoreductase activity"/>
    <property type="evidence" value="ECO:0007669"/>
    <property type="project" value="UniProtKB-KW"/>
</dbReference>
<dbReference type="Pfam" id="PF13183">
    <property type="entry name" value="Fer4_8"/>
    <property type="match status" value="1"/>
</dbReference>
<dbReference type="GO" id="GO:0051539">
    <property type="term" value="F:4 iron, 4 sulfur cluster binding"/>
    <property type="evidence" value="ECO:0007669"/>
    <property type="project" value="UniProtKB-KW"/>
</dbReference>
<evidence type="ECO:0000256" key="2">
    <source>
        <dbReference type="ARBA" id="ARBA00022723"/>
    </source>
</evidence>
<dbReference type="PANTHER" id="PTHR43255:SF1">
    <property type="entry name" value="IRON-SULFUR-BINDING OXIDOREDUCTASE FADF-RELATED"/>
    <property type="match status" value="1"/>
</dbReference>
<dbReference type="OrthoDB" id="9794954at2"/>
<dbReference type="InterPro" id="IPR051460">
    <property type="entry name" value="HdrC_iron-sulfur_subunit"/>
</dbReference>
<dbReference type="InterPro" id="IPR017900">
    <property type="entry name" value="4Fe4S_Fe_S_CS"/>
</dbReference>
<dbReference type="AlphaFoldDB" id="A0A3G1KTZ6"/>
<keyword evidence="2" id="KW-0479">Metal-binding</keyword>
<dbReference type="SUPFAM" id="SSF46548">
    <property type="entry name" value="alpha-helical ferredoxin"/>
    <property type="match status" value="1"/>
</dbReference>
<evidence type="ECO:0000313" key="8">
    <source>
        <dbReference type="Proteomes" id="UP000323521"/>
    </source>
</evidence>
<keyword evidence="4" id="KW-0408">Iron</keyword>
<name>A0A3G1KTZ6_FORW1</name>
<sequence length="379" mass="43216">MLKDYLDKINHCTRCGFCRIWGWADLETVCPVYKYTPGWETQYARGRVKLAKDLSEGELDLTPQMVEHIYQCTLCGRCEVACPVEMPLHEIFQALRREIAEQGRTVPEHRVMAENIEKVGHPFGARRRHKYADRSKEEGKVNILYYPGCNANYNAPKIIRANKEIFTKLGWDFHIMDEDACCGYPLYESGQIEEMKKAGARNLDIIGQYHPNLILTSCPGCFHALKNIYPHLLGLTQPYPVMDISQFLFSEIKNNVSFSHYDQVVTWHDPCVLGRQLGIYEEPRQLLQSIPGLRLVEMKQHHEKSKCCGASLAEVEKMNELSMQVAIDRIQEAGEAGADVLVTSCPACYINLKRAAGFSQSKVTVKFLSEIVNEVLNHE</sequence>
<dbReference type="PROSITE" id="PS51379">
    <property type="entry name" value="4FE4S_FER_2"/>
    <property type="match status" value="1"/>
</dbReference>
<dbReference type="InterPro" id="IPR004017">
    <property type="entry name" value="Cys_rich_dom"/>
</dbReference>
<gene>
    <name evidence="7" type="ORF">DCMF_14880</name>
</gene>
<dbReference type="PROSITE" id="PS00198">
    <property type="entry name" value="4FE4S_FER_1"/>
    <property type="match status" value="1"/>
</dbReference>
<accession>A0A3G1KTZ6</accession>
<protein>
    <recommendedName>
        <fullName evidence="6">4Fe-4S ferredoxin-type domain-containing protein</fullName>
    </recommendedName>
</protein>
<proteinExistence type="predicted"/>
<dbReference type="Pfam" id="PF02754">
    <property type="entry name" value="CCG"/>
    <property type="match status" value="2"/>
</dbReference>
<dbReference type="Proteomes" id="UP000323521">
    <property type="component" value="Chromosome"/>
</dbReference>
<dbReference type="GO" id="GO:0046872">
    <property type="term" value="F:metal ion binding"/>
    <property type="evidence" value="ECO:0007669"/>
    <property type="project" value="UniProtKB-KW"/>
</dbReference>
<dbReference type="Gene3D" id="1.10.1060.10">
    <property type="entry name" value="Alpha-helical ferredoxin"/>
    <property type="match status" value="1"/>
</dbReference>
<evidence type="ECO:0000313" key="7">
    <source>
        <dbReference type="EMBL" id="ATW25884.1"/>
    </source>
</evidence>
<dbReference type="RefSeq" id="WP_148135147.1">
    <property type="nucleotide sequence ID" value="NZ_CP017634.1"/>
</dbReference>
<keyword evidence="1" id="KW-0004">4Fe-4S</keyword>
<dbReference type="InterPro" id="IPR017896">
    <property type="entry name" value="4Fe4S_Fe-S-bd"/>
</dbReference>
<keyword evidence="8" id="KW-1185">Reference proteome</keyword>
<reference evidence="7 8" key="1">
    <citation type="submission" date="2016-10" db="EMBL/GenBank/DDBJ databases">
        <title>Complete Genome Sequence of Peptococcaceae strain DCMF.</title>
        <authorList>
            <person name="Edwards R.J."/>
            <person name="Holland S.I."/>
            <person name="Deshpande N.P."/>
            <person name="Wong Y.K."/>
            <person name="Ertan H."/>
            <person name="Manefield M."/>
            <person name="Russell T.L."/>
            <person name="Lee M.J."/>
        </authorList>
    </citation>
    <scope>NUCLEOTIDE SEQUENCE [LARGE SCALE GENOMIC DNA]</scope>
    <source>
        <strain evidence="7 8">DCMF</strain>
    </source>
</reference>
<evidence type="ECO:0000259" key="6">
    <source>
        <dbReference type="PROSITE" id="PS51379"/>
    </source>
</evidence>
<evidence type="ECO:0000256" key="4">
    <source>
        <dbReference type="ARBA" id="ARBA00023004"/>
    </source>
</evidence>